<keyword evidence="10" id="KW-1185">Reference proteome</keyword>
<gene>
    <name evidence="9" type="primary">yjcD</name>
    <name evidence="8" type="ORF">CSF007_16220</name>
    <name evidence="9" type="ORF">NCTC10476_02477</name>
</gene>
<name>A0A085UAX4_YERRU</name>
<feature type="transmembrane region" description="Helical" evidence="7">
    <location>
        <begin position="434"/>
        <end position="454"/>
    </location>
</feature>
<reference evidence="8" key="1">
    <citation type="journal article" date="2015" name="Genome Announc.">
        <title>Complete Genome Sequence of Yersinia ruckeri Strain CSF007-82, Etiologic Agent of Red Mouth Disease in Salmonid Fish.</title>
        <authorList>
            <person name="Nelson M.C."/>
            <person name="LaPatra S.E."/>
            <person name="Welch T.J."/>
            <person name="Graf J."/>
        </authorList>
    </citation>
    <scope>NUCLEOTIDE SEQUENCE</scope>
    <source>
        <strain evidence="8">CSF007-82</strain>
    </source>
</reference>
<keyword evidence="3" id="KW-0813">Transport</keyword>
<evidence type="ECO:0000256" key="3">
    <source>
        <dbReference type="ARBA" id="ARBA00022448"/>
    </source>
</evidence>
<reference evidence="9 10" key="2">
    <citation type="submission" date="2018-06" db="EMBL/GenBank/DDBJ databases">
        <authorList>
            <consortium name="Pathogen Informatics"/>
            <person name="Doyle S."/>
        </authorList>
    </citation>
    <scope>NUCLEOTIDE SEQUENCE [LARGE SCALE GENOMIC DNA]</scope>
    <source>
        <strain evidence="9 10">NCTC10476</strain>
    </source>
</reference>
<dbReference type="Proteomes" id="UP000255169">
    <property type="component" value="Unassembled WGS sequence"/>
</dbReference>
<dbReference type="STRING" id="29486.UGYR_08375"/>
<protein>
    <submittedName>
        <fullName evidence="8">Guanine-hypoxanthine permease</fullName>
    </submittedName>
    <submittedName>
        <fullName evidence="9">Putative xanthine/uracil permease</fullName>
    </submittedName>
</protein>
<dbReference type="EMBL" id="UHJG01000001">
    <property type="protein sequence ID" value="SUQ01130.1"/>
    <property type="molecule type" value="Genomic_DNA"/>
</dbReference>
<dbReference type="PANTHER" id="PTHR43337">
    <property type="entry name" value="XANTHINE/URACIL PERMEASE C887.17-RELATED"/>
    <property type="match status" value="1"/>
</dbReference>
<dbReference type="PANTHER" id="PTHR43337:SF4">
    <property type="entry name" value="GUANINE_HYPOXANTHINE PERMEASE GHXQ"/>
    <property type="match status" value="1"/>
</dbReference>
<dbReference type="GeneID" id="66880837"/>
<dbReference type="KEGG" id="yrb:UGYR_08375"/>
<dbReference type="InterPro" id="IPR006043">
    <property type="entry name" value="NCS2"/>
</dbReference>
<dbReference type="AlphaFoldDB" id="A0A085UAX4"/>
<dbReference type="EMBL" id="LN681231">
    <property type="protein sequence ID" value="CEK28966.1"/>
    <property type="molecule type" value="Genomic_DNA"/>
</dbReference>
<keyword evidence="4 7" id="KW-0812">Transmembrane</keyword>
<evidence type="ECO:0000256" key="1">
    <source>
        <dbReference type="ARBA" id="ARBA00004141"/>
    </source>
</evidence>
<evidence type="ECO:0000313" key="10">
    <source>
        <dbReference type="Proteomes" id="UP000255169"/>
    </source>
</evidence>
<feature type="transmembrane region" description="Helical" evidence="7">
    <location>
        <begin position="255"/>
        <end position="276"/>
    </location>
</feature>
<evidence type="ECO:0000256" key="4">
    <source>
        <dbReference type="ARBA" id="ARBA00022692"/>
    </source>
</evidence>
<dbReference type="PATRIC" id="fig|29486.44.peg.398"/>
<dbReference type="Pfam" id="PF00860">
    <property type="entry name" value="Xan_ur_permease"/>
    <property type="match status" value="1"/>
</dbReference>
<feature type="transmembrane region" description="Helical" evidence="7">
    <location>
        <begin position="212"/>
        <end position="235"/>
    </location>
</feature>
<feature type="transmembrane region" description="Helical" evidence="7">
    <location>
        <begin position="310"/>
        <end position="327"/>
    </location>
</feature>
<comment type="similarity">
    <text evidence="2">Belongs to the nucleobase:cation symporter-2 (NCS2) (TC 2.A.40) family. Azg-like subfamily.</text>
</comment>
<dbReference type="GO" id="GO:0015208">
    <property type="term" value="F:guanine transmembrane transporter activity"/>
    <property type="evidence" value="ECO:0007669"/>
    <property type="project" value="TreeGrafter"/>
</dbReference>
<proteinExistence type="inferred from homology"/>
<feature type="transmembrane region" description="Helical" evidence="7">
    <location>
        <begin position="395"/>
        <end position="422"/>
    </location>
</feature>
<evidence type="ECO:0000313" key="9">
    <source>
        <dbReference type="EMBL" id="SUQ01130.1"/>
    </source>
</evidence>
<evidence type="ECO:0000256" key="2">
    <source>
        <dbReference type="ARBA" id="ARBA00005697"/>
    </source>
</evidence>
<evidence type="ECO:0000256" key="7">
    <source>
        <dbReference type="SAM" id="Phobius"/>
    </source>
</evidence>
<feature type="transmembrane region" description="Helical" evidence="7">
    <location>
        <begin position="35"/>
        <end position="55"/>
    </location>
</feature>
<feature type="transmembrane region" description="Helical" evidence="7">
    <location>
        <begin position="113"/>
        <end position="135"/>
    </location>
</feature>
<feature type="transmembrane region" description="Helical" evidence="7">
    <location>
        <begin position="177"/>
        <end position="200"/>
    </location>
</feature>
<feature type="transmembrane region" description="Helical" evidence="7">
    <location>
        <begin position="339"/>
        <end position="356"/>
    </location>
</feature>
<accession>A0A085UAX4</accession>
<dbReference type="InterPro" id="IPR045018">
    <property type="entry name" value="Azg-like"/>
</dbReference>
<feature type="transmembrane region" description="Helical" evidence="7">
    <location>
        <begin position="363"/>
        <end position="383"/>
    </location>
</feature>
<feature type="transmembrane region" description="Helical" evidence="7">
    <location>
        <begin position="147"/>
        <end position="171"/>
    </location>
</feature>
<dbReference type="GO" id="GO:0005886">
    <property type="term" value="C:plasma membrane"/>
    <property type="evidence" value="ECO:0007669"/>
    <property type="project" value="TreeGrafter"/>
</dbReference>
<dbReference type="RefSeq" id="WP_004719392.1">
    <property type="nucleotide sequence ID" value="NZ_CABIHR010000008.1"/>
</dbReference>
<keyword evidence="6 7" id="KW-0472">Membrane</keyword>
<sequence length="455" mass="46712">MSSTNSHANDAVKPKGALDAFFKLSERGSNVRQEVLAGLTTFLAMVYSVIVVPSMLGKAGFPPTAVFVATCLVAGLGSLLMGLWANLPMAIGCAISLTAFTAFSLVLGQHISIPVALGAVFLMGVLFTIISVTGIRSWILRNLPMGVAHGTGIGIGLFLLLIAANGVGLVIKNPLEGLPVALGAFTSFPVIMTLLGLAVIFGLEKLRVPGGILLVIIAISVIGLIFDPAVTYQGLFAMPSLADANGNSLIFSLDIMGALQPVVLPSVLALVMTAVFDATGTIRAVAGQANLLDKDGQIISGGKALTTDSVSSIFAGLVGAAPAAVYIESAAGTAAGGKTGLTATVVGILFLLILFLSPLSYLVPAYATAPALMYVGLLMLSNVSKLDFNDFVDAMSGLLCAVFIVLTCNIVTGIMLGFSSLVIGRIFSGEWRKLNVGTVMIALALVAFYAGGWAI</sequence>
<organism evidence="8">
    <name type="scientific">Yersinia ruckeri</name>
    <dbReference type="NCBI Taxonomy" id="29486"/>
    <lineage>
        <taxon>Bacteria</taxon>
        <taxon>Pseudomonadati</taxon>
        <taxon>Pseudomonadota</taxon>
        <taxon>Gammaproteobacteria</taxon>
        <taxon>Enterobacterales</taxon>
        <taxon>Yersiniaceae</taxon>
        <taxon>Yersinia</taxon>
    </lineage>
</organism>
<comment type="subcellular location">
    <subcellularLocation>
        <location evidence="1">Membrane</location>
        <topology evidence="1">Multi-pass membrane protein</topology>
    </subcellularLocation>
</comment>
<feature type="transmembrane region" description="Helical" evidence="7">
    <location>
        <begin position="87"/>
        <end position="107"/>
    </location>
</feature>
<keyword evidence="5 7" id="KW-1133">Transmembrane helix</keyword>
<dbReference type="eggNOG" id="COG2252">
    <property type="taxonomic scope" value="Bacteria"/>
</dbReference>
<evidence type="ECO:0000256" key="6">
    <source>
        <dbReference type="ARBA" id="ARBA00023136"/>
    </source>
</evidence>
<evidence type="ECO:0000256" key="5">
    <source>
        <dbReference type="ARBA" id="ARBA00022989"/>
    </source>
</evidence>
<feature type="transmembrane region" description="Helical" evidence="7">
    <location>
        <begin position="61"/>
        <end position="80"/>
    </location>
</feature>
<dbReference type="OrthoDB" id="9808458at2"/>
<evidence type="ECO:0000313" key="8">
    <source>
        <dbReference type="EMBL" id="CEK28966.1"/>
    </source>
</evidence>